<keyword evidence="1" id="KW-1133">Transmembrane helix</keyword>
<protein>
    <submittedName>
        <fullName evidence="2">Uncharacterized protein</fullName>
    </submittedName>
</protein>
<reference evidence="2 3" key="1">
    <citation type="submission" date="2016-10" db="EMBL/GenBank/DDBJ databases">
        <title>Comparative genomics uncovers the prolific and rare metabolic potential of the cyanobacterial genus Moorea.</title>
        <authorList>
            <person name="Leao T."/>
            <person name="Castelao G."/>
            <person name="Korobeynikov A."/>
            <person name="Monroe E.A."/>
            <person name="Podell S."/>
            <person name="Glukhov E."/>
            <person name="Allen E."/>
            <person name="Gerwick W.H."/>
            <person name="Gerwick L."/>
        </authorList>
    </citation>
    <scope>NUCLEOTIDE SEQUENCE [LARGE SCALE GENOMIC DNA]</scope>
    <source>
        <strain evidence="2 3">PNG5-198</strain>
    </source>
</reference>
<keyword evidence="1" id="KW-0472">Membrane</keyword>
<gene>
    <name evidence="2" type="ORF">BJP37_03005</name>
</gene>
<dbReference type="AlphaFoldDB" id="A0A1U7MWV4"/>
<organism evidence="2 3">
    <name type="scientific">Moorena bouillonii PNG</name>
    <dbReference type="NCBI Taxonomy" id="568701"/>
    <lineage>
        <taxon>Bacteria</taxon>
        <taxon>Bacillati</taxon>
        <taxon>Cyanobacteriota</taxon>
        <taxon>Cyanophyceae</taxon>
        <taxon>Coleofasciculales</taxon>
        <taxon>Coleofasciculaceae</taxon>
        <taxon>Moorena</taxon>
    </lineage>
</organism>
<keyword evidence="1" id="KW-0812">Transmembrane</keyword>
<sequence length="333" mass="38244">MSIKAWPFLVSRNRYLDYRTVVAPDFICDAKIANLLARVTDGDLTEPGKGFIKQIYGTEAGNFTIVFRIIQATEKDLNSKEGDDILKDEFGRKIYLIEGVVIQGIKSKNQVSISNQNLEDVHQRLTEGYTEFWEHIDPHPAIPSSMLSLSSMDDSSSPLLLEELKPFQVNSKPQKSEIEQKEDNPIIPRQSLINFRVIILIALGILGMSFFTVIVTSIWGINKEVYHCTTSEEMPIKFESKNNISDVLKKHQKKYRKATILLEGSFKVKSSKQWQFLTRRKKLDKSNYTINFNRDKLQLQDYPLDLAIDQLAKQQVVEDTIIKAKIINRKECN</sequence>
<proteinExistence type="predicted"/>
<accession>A0A1U7MWV4</accession>
<dbReference type="Proteomes" id="UP000186657">
    <property type="component" value="Unassembled WGS sequence"/>
</dbReference>
<name>A0A1U7MWV4_9CYAN</name>
<dbReference type="RefSeq" id="WP_075896393.1">
    <property type="nucleotide sequence ID" value="NZ_MKZS01000001.1"/>
</dbReference>
<keyword evidence="3" id="KW-1185">Reference proteome</keyword>
<evidence type="ECO:0000313" key="2">
    <source>
        <dbReference type="EMBL" id="OLT58162.1"/>
    </source>
</evidence>
<evidence type="ECO:0000313" key="3">
    <source>
        <dbReference type="Proteomes" id="UP000186657"/>
    </source>
</evidence>
<comment type="caution">
    <text evidence="2">The sequence shown here is derived from an EMBL/GenBank/DDBJ whole genome shotgun (WGS) entry which is preliminary data.</text>
</comment>
<evidence type="ECO:0000256" key="1">
    <source>
        <dbReference type="SAM" id="Phobius"/>
    </source>
</evidence>
<feature type="transmembrane region" description="Helical" evidence="1">
    <location>
        <begin position="197"/>
        <end position="221"/>
    </location>
</feature>
<dbReference type="EMBL" id="MKZS01000001">
    <property type="protein sequence ID" value="OLT58162.1"/>
    <property type="molecule type" value="Genomic_DNA"/>
</dbReference>